<evidence type="ECO:0000256" key="2">
    <source>
        <dbReference type="ARBA" id="ARBA00022448"/>
    </source>
</evidence>
<feature type="transmembrane region" description="Helical" evidence="8">
    <location>
        <begin position="136"/>
        <end position="156"/>
    </location>
</feature>
<evidence type="ECO:0000256" key="4">
    <source>
        <dbReference type="ARBA" id="ARBA00022989"/>
    </source>
</evidence>
<evidence type="ECO:0000256" key="1">
    <source>
        <dbReference type="ARBA" id="ARBA00004141"/>
    </source>
</evidence>
<evidence type="ECO:0000256" key="8">
    <source>
        <dbReference type="SAM" id="Phobius"/>
    </source>
</evidence>
<sequence length="256" mass="28368">MPHLTERLRALYEGDTDRAHRFRYGLLAFDLATLLFIIVSSFMPREPLVEGVDVLIGAAVTADFLSRLAICPRPGREFLRPTTWADLAAIASFLAPIVGEGAGFLRILRTLRLLRTYQLLDRLRADFPFFRRNEEVIIAAVNLAVFVFVMTGIVFATQHGRNPAIGNYVDALYFTVTSLTTTGYGDVTLHGTGGRLVSVVVMNCGVTLFLRLAQVLFRPYKVRFPCPTCGLQRHETDAVHCKACGTGLNIPDEGAY</sequence>
<name>A0A564FS89_9HYPH</name>
<dbReference type="GO" id="GO:0005249">
    <property type="term" value="F:voltage-gated potassium channel activity"/>
    <property type="evidence" value="ECO:0007669"/>
    <property type="project" value="InterPro"/>
</dbReference>
<gene>
    <name evidence="10" type="primary">kch</name>
    <name evidence="10" type="ORF">MTDSW087_00708</name>
</gene>
<keyword evidence="3 8" id="KW-0812">Transmembrane</keyword>
<keyword evidence="7 10" id="KW-0407">Ion channel</keyword>
<accession>A0A564FS89</accession>
<feature type="transmembrane region" description="Helical" evidence="8">
    <location>
        <begin position="87"/>
        <end position="108"/>
    </location>
</feature>
<dbReference type="OrthoDB" id="9799090at2"/>
<dbReference type="InterPro" id="IPR003938">
    <property type="entry name" value="K_chnl_volt-dep_EAG/ELK/ERG"/>
</dbReference>
<dbReference type="InterPro" id="IPR013099">
    <property type="entry name" value="K_chnl_dom"/>
</dbReference>
<dbReference type="PRINTS" id="PR01463">
    <property type="entry name" value="EAGCHANLFMLY"/>
</dbReference>
<keyword evidence="4 8" id="KW-1133">Transmembrane helix</keyword>
<feature type="transmembrane region" description="Helical" evidence="8">
    <location>
        <begin position="196"/>
        <end position="213"/>
    </location>
</feature>
<proteinExistence type="predicted"/>
<comment type="subcellular location">
    <subcellularLocation>
        <location evidence="1">Membrane</location>
        <topology evidence="1">Multi-pass membrane protein</topology>
    </subcellularLocation>
</comment>
<dbReference type="PANTHER" id="PTHR11537:SF254">
    <property type="entry name" value="POTASSIUM VOLTAGE-GATED CHANNEL PROTEIN SHAB"/>
    <property type="match status" value="1"/>
</dbReference>
<dbReference type="SUPFAM" id="SSF81324">
    <property type="entry name" value="Voltage-gated potassium channels"/>
    <property type="match status" value="1"/>
</dbReference>
<keyword evidence="6 8" id="KW-0472">Membrane</keyword>
<dbReference type="PANTHER" id="PTHR11537">
    <property type="entry name" value="VOLTAGE-GATED POTASSIUM CHANNEL"/>
    <property type="match status" value="1"/>
</dbReference>
<dbReference type="InterPro" id="IPR028325">
    <property type="entry name" value="VG_K_chnl"/>
</dbReference>
<feature type="domain" description="Potassium channel" evidence="9">
    <location>
        <begin position="144"/>
        <end position="217"/>
    </location>
</feature>
<dbReference type="PRINTS" id="PR00169">
    <property type="entry name" value="KCHANNEL"/>
</dbReference>
<dbReference type="InterPro" id="IPR027359">
    <property type="entry name" value="Volt_channel_dom_sf"/>
</dbReference>
<dbReference type="AlphaFoldDB" id="A0A564FS89"/>
<reference evidence="10 11" key="1">
    <citation type="submission" date="2019-06" db="EMBL/GenBank/DDBJ databases">
        <authorList>
            <person name="Rodrigo-Torres L."/>
            <person name="Arahal R. D."/>
            <person name="Lucena T."/>
        </authorList>
    </citation>
    <scope>NUCLEOTIDE SEQUENCE [LARGE SCALE GENOMIC DNA]</scope>
    <source>
        <strain evidence="10 11">SW08-7</strain>
    </source>
</reference>
<keyword evidence="5" id="KW-0406">Ion transport</keyword>
<keyword evidence="2" id="KW-0813">Transport</keyword>
<feature type="transmembrane region" description="Helical" evidence="8">
    <location>
        <begin position="21"/>
        <end position="43"/>
    </location>
</feature>
<evidence type="ECO:0000256" key="7">
    <source>
        <dbReference type="ARBA" id="ARBA00023303"/>
    </source>
</evidence>
<evidence type="ECO:0000256" key="3">
    <source>
        <dbReference type="ARBA" id="ARBA00022692"/>
    </source>
</evidence>
<dbReference type="Gene3D" id="1.20.120.350">
    <property type="entry name" value="Voltage-gated potassium channels. Chain C"/>
    <property type="match status" value="1"/>
</dbReference>
<dbReference type="GO" id="GO:0008076">
    <property type="term" value="C:voltage-gated potassium channel complex"/>
    <property type="evidence" value="ECO:0007669"/>
    <property type="project" value="InterPro"/>
</dbReference>
<dbReference type="RefSeq" id="WP_003599719.1">
    <property type="nucleotide sequence ID" value="NZ_CABFVH010000003.1"/>
</dbReference>
<dbReference type="Pfam" id="PF07885">
    <property type="entry name" value="Ion_trans_2"/>
    <property type="match status" value="1"/>
</dbReference>
<evidence type="ECO:0000256" key="6">
    <source>
        <dbReference type="ARBA" id="ARBA00023136"/>
    </source>
</evidence>
<dbReference type="EMBL" id="CABFVH010000003">
    <property type="protein sequence ID" value="VUF11035.1"/>
    <property type="molecule type" value="Genomic_DNA"/>
</dbReference>
<dbReference type="Proteomes" id="UP000401717">
    <property type="component" value="Unassembled WGS sequence"/>
</dbReference>
<evidence type="ECO:0000313" key="10">
    <source>
        <dbReference type="EMBL" id="VUF11035.1"/>
    </source>
</evidence>
<evidence type="ECO:0000256" key="5">
    <source>
        <dbReference type="ARBA" id="ARBA00023065"/>
    </source>
</evidence>
<dbReference type="GO" id="GO:0001508">
    <property type="term" value="P:action potential"/>
    <property type="evidence" value="ECO:0007669"/>
    <property type="project" value="TreeGrafter"/>
</dbReference>
<dbReference type="Gene3D" id="1.10.287.70">
    <property type="match status" value="1"/>
</dbReference>
<evidence type="ECO:0000259" key="9">
    <source>
        <dbReference type="Pfam" id="PF07885"/>
    </source>
</evidence>
<protein>
    <submittedName>
        <fullName evidence="10">Voltage-gated potassium channel Kch</fullName>
    </submittedName>
</protein>
<organism evidence="10 11">
    <name type="scientific">Methylobacterium dankookense</name>
    <dbReference type="NCBI Taxonomy" id="560405"/>
    <lineage>
        <taxon>Bacteria</taxon>
        <taxon>Pseudomonadati</taxon>
        <taxon>Pseudomonadota</taxon>
        <taxon>Alphaproteobacteria</taxon>
        <taxon>Hyphomicrobiales</taxon>
        <taxon>Methylobacteriaceae</taxon>
        <taxon>Methylobacterium</taxon>
    </lineage>
</organism>
<evidence type="ECO:0000313" key="11">
    <source>
        <dbReference type="Proteomes" id="UP000401717"/>
    </source>
</evidence>